<evidence type="ECO:0000256" key="3">
    <source>
        <dbReference type="ARBA" id="ARBA00012759"/>
    </source>
</evidence>
<dbReference type="GO" id="GO:0016579">
    <property type="term" value="P:protein deubiquitination"/>
    <property type="evidence" value="ECO:0007669"/>
    <property type="project" value="InterPro"/>
</dbReference>
<keyword evidence="5" id="KW-0833">Ubl conjugation pathway</keyword>
<dbReference type="GO" id="GO:0006508">
    <property type="term" value="P:proteolysis"/>
    <property type="evidence" value="ECO:0007669"/>
    <property type="project" value="UniProtKB-KW"/>
</dbReference>
<feature type="compositionally biased region" description="Low complexity" evidence="8">
    <location>
        <begin position="1192"/>
        <end position="1206"/>
    </location>
</feature>
<evidence type="ECO:0000256" key="1">
    <source>
        <dbReference type="ARBA" id="ARBA00000707"/>
    </source>
</evidence>
<dbReference type="InterPro" id="IPR050185">
    <property type="entry name" value="Ub_carboxyl-term_hydrolase"/>
</dbReference>
<dbReference type="InterPro" id="IPR001394">
    <property type="entry name" value="Peptidase_C19_UCH"/>
</dbReference>
<feature type="compositionally biased region" description="Polar residues" evidence="8">
    <location>
        <begin position="1217"/>
        <end position="1226"/>
    </location>
</feature>
<dbReference type="PANTHER" id="PTHR21646:SF24">
    <property type="entry name" value="UBIQUITIN CARBOXYL-TERMINAL HYDROLASE"/>
    <property type="match status" value="1"/>
</dbReference>
<evidence type="ECO:0000256" key="4">
    <source>
        <dbReference type="ARBA" id="ARBA00022670"/>
    </source>
</evidence>
<dbReference type="InterPro" id="IPR038765">
    <property type="entry name" value="Papain-like_cys_pep_sf"/>
</dbReference>
<dbReference type="Proteomes" id="UP000305067">
    <property type="component" value="Unassembled WGS sequence"/>
</dbReference>
<dbReference type="AlphaFoldDB" id="A0A5C3QNU9"/>
<dbReference type="Gene3D" id="3.30.2230.10">
    <property type="entry name" value="DUSP-like"/>
    <property type="match status" value="1"/>
</dbReference>
<dbReference type="OrthoDB" id="292964at2759"/>
<feature type="domain" description="DUSP" evidence="10">
    <location>
        <begin position="100"/>
        <end position="205"/>
    </location>
</feature>
<dbReference type="PROSITE" id="PS00972">
    <property type="entry name" value="USP_1"/>
    <property type="match status" value="1"/>
</dbReference>
<dbReference type="SUPFAM" id="SSF143791">
    <property type="entry name" value="DUSP-like"/>
    <property type="match status" value="1"/>
</dbReference>
<dbReference type="InterPro" id="IPR006615">
    <property type="entry name" value="Pept_C19_DUSP"/>
</dbReference>
<dbReference type="InterPro" id="IPR035927">
    <property type="entry name" value="DUSP-like_sf"/>
</dbReference>
<feature type="region of interest" description="Disordered" evidence="8">
    <location>
        <begin position="1100"/>
        <end position="1275"/>
    </location>
</feature>
<keyword evidence="4" id="KW-0645">Protease</keyword>
<feature type="compositionally biased region" description="Polar residues" evidence="8">
    <location>
        <begin position="1172"/>
        <end position="1188"/>
    </location>
</feature>
<evidence type="ECO:0000256" key="2">
    <source>
        <dbReference type="ARBA" id="ARBA00009085"/>
    </source>
</evidence>
<keyword evidence="12" id="KW-1185">Reference proteome</keyword>
<evidence type="ECO:0000256" key="5">
    <source>
        <dbReference type="ARBA" id="ARBA00022786"/>
    </source>
</evidence>
<feature type="compositionally biased region" description="Polar residues" evidence="8">
    <location>
        <begin position="7"/>
        <end position="19"/>
    </location>
</feature>
<evidence type="ECO:0000313" key="11">
    <source>
        <dbReference type="EMBL" id="TFL01969.1"/>
    </source>
</evidence>
<feature type="compositionally biased region" description="Polar residues" evidence="8">
    <location>
        <begin position="86"/>
        <end position="97"/>
    </location>
</feature>
<feature type="compositionally biased region" description="Low complexity" evidence="8">
    <location>
        <begin position="28"/>
        <end position="41"/>
    </location>
</feature>
<dbReference type="Pfam" id="PF06337">
    <property type="entry name" value="DUSP"/>
    <property type="match status" value="1"/>
</dbReference>
<dbReference type="PROSITE" id="PS50235">
    <property type="entry name" value="USP_3"/>
    <property type="match status" value="1"/>
</dbReference>
<dbReference type="EC" id="3.4.19.12" evidence="3"/>
<sequence length="1275" mass="142087">MNGLPSPAQSPSLTPQDTIIPSRKRQRSGSMQSATSSSSKRPTSEPPANAESSRSPKADDISTLSLSEPQSDIDAYMDTQGHEDSTTAQPPISSQNGPPLAPAQKWEVINHLQQKAMAEGETWYLVSRAWYRRWEKAVRGEVDKDGSVEEKDLGPVDNRPLLDEYDNLIADLVEEVNVHYVPGEAWQFFLSWYGQAQHTIARAVILQGTFQKTARLELYPPRLKTFMIMGPNAVISGNEPIVYTTVSTRVTFSQFKLELAHSLSLDCNDPTSIRVHRLDLGEEELSDRRISSANLAQYSPQVVHHVANQSMDDELVETKAAYAVELKSLSGDWLVSSFTQVDEPSTPPKLFGNNDGFFERYNSKSSYSPASPASALSSPIKPPVPRRVVQPGTLGLGNMGNTCFMNSALQCLAHNKELSDYFLTGVYKNELNPDNPLGMQGAIAESFGALLHRIWDASGTSTSYSPREFKQVLQRFAPQFSGYQQHDSQELVAFLLDGLHEDLNRVIKKPYVEKPDWEGGGDLAIVEHARKSWDGYMLRNDSVIVDLFQGQYMSTLVCPECEKVSITFDPFMYLTLPLPVQKKWRHPIFYVPWDSSKPHLKIPVEVSINSSFKEVRSLLGRWLNVPADNLLTLEIWSHKFYKNLDDNVLVTDTLDNDKVVCFELPCHAQQSRTYKKADSDPLILPVNLSDVMSNQFKPPPFRSNLPIFGYPCVVVIGPEEAKSPEAIYNAIIERLERFTVNARDFYTWEAIDDQIDPSLLDSSSVGTVTEIIPNGSIDKVEVMEEDDITDEKRMEVDELPTLSVPSLSSVVFMDPRRVGTKKELFTITLQKGHGGYGSVSGPSNPMETLEQRAENSESLLQPEDMILCQFDENMKAYYFGEHGAYEHALWDKWETFTHPEYAEAVKASSAKKNTGITLQDCLNEFVKEEKLGEDDLWYCPSCKKHQQAMKKFDLWNAPDILVVHLKRFSNSRALRDKIDTFVDFPTEGLDLGEMVMERRVASRLAAAGENLEELGLGDTSEPLVYDLFAVDEHLGGLGGGHYRAYGLNHENDQWYHFDDSHVTPASASDSVNSNAYLLFYRRRTAAPLGGKTHEKVVAAKSQANSQVNSQANSDDELDKEDIQLPTPPSEDSAFLRPVASNWRSPTEEDSTRSTSHWFRSVRPPSPADEENYSSSPFTSDPITQSNRQYDFPNPSSRASPSSSIAADVGDQDDLPSWETSQPSSFDHSPDLPALTSAVESPAGGTVFELDSTSAAADQQPPGTSSPLSPPSSKHV</sequence>
<proteinExistence type="inferred from homology"/>
<dbReference type="STRING" id="1884261.A0A5C3QNU9"/>
<comment type="similarity">
    <text evidence="2">Belongs to the peptidase C19 family.</text>
</comment>
<dbReference type="InterPro" id="IPR028889">
    <property type="entry name" value="USP"/>
</dbReference>
<evidence type="ECO:0000256" key="7">
    <source>
        <dbReference type="ARBA" id="ARBA00022807"/>
    </source>
</evidence>
<organism evidence="11 12">
    <name type="scientific">Pterulicium gracile</name>
    <dbReference type="NCBI Taxonomy" id="1884261"/>
    <lineage>
        <taxon>Eukaryota</taxon>
        <taxon>Fungi</taxon>
        <taxon>Dikarya</taxon>
        <taxon>Basidiomycota</taxon>
        <taxon>Agaricomycotina</taxon>
        <taxon>Agaricomycetes</taxon>
        <taxon>Agaricomycetidae</taxon>
        <taxon>Agaricales</taxon>
        <taxon>Pleurotineae</taxon>
        <taxon>Pterulaceae</taxon>
        <taxon>Pterulicium</taxon>
    </lineage>
</organism>
<dbReference type="Pfam" id="PF00443">
    <property type="entry name" value="UCH"/>
    <property type="match status" value="1"/>
</dbReference>
<evidence type="ECO:0000256" key="8">
    <source>
        <dbReference type="SAM" id="MobiDB-lite"/>
    </source>
</evidence>
<dbReference type="EMBL" id="ML178823">
    <property type="protein sequence ID" value="TFL01969.1"/>
    <property type="molecule type" value="Genomic_DNA"/>
</dbReference>
<evidence type="ECO:0000313" key="12">
    <source>
        <dbReference type="Proteomes" id="UP000305067"/>
    </source>
</evidence>
<feature type="compositionally biased region" description="Low complexity" evidence="8">
    <location>
        <begin position="1260"/>
        <end position="1275"/>
    </location>
</feature>
<reference evidence="11 12" key="1">
    <citation type="journal article" date="2019" name="Nat. Ecol. Evol.">
        <title>Megaphylogeny resolves global patterns of mushroom evolution.</title>
        <authorList>
            <person name="Varga T."/>
            <person name="Krizsan K."/>
            <person name="Foldi C."/>
            <person name="Dima B."/>
            <person name="Sanchez-Garcia M."/>
            <person name="Sanchez-Ramirez S."/>
            <person name="Szollosi G.J."/>
            <person name="Szarkandi J.G."/>
            <person name="Papp V."/>
            <person name="Albert L."/>
            <person name="Andreopoulos W."/>
            <person name="Angelini C."/>
            <person name="Antonin V."/>
            <person name="Barry K.W."/>
            <person name="Bougher N.L."/>
            <person name="Buchanan P."/>
            <person name="Buyck B."/>
            <person name="Bense V."/>
            <person name="Catcheside P."/>
            <person name="Chovatia M."/>
            <person name="Cooper J."/>
            <person name="Damon W."/>
            <person name="Desjardin D."/>
            <person name="Finy P."/>
            <person name="Geml J."/>
            <person name="Haridas S."/>
            <person name="Hughes K."/>
            <person name="Justo A."/>
            <person name="Karasinski D."/>
            <person name="Kautmanova I."/>
            <person name="Kiss B."/>
            <person name="Kocsube S."/>
            <person name="Kotiranta H."/>
            <person name="LaButti K.M."/>
            <person name="Lechner B.E."/>
            <person name="Liimatainen K."/>
            <person name="Lipzen A."/>
            <person name="Lukacs Z."/>
            <person name="Mihaltcheva S."/>
            <person name="Morgado L.N."/>
            <person name="Niskanen T."/>
            <person name="Noordeloos M.E."/>
            <person name="Ohm R.A."/>
            <person name="Ortiz-Santana B."/>
            <person name="Ovrebo C."/>
            <person name="Racz N."/>
            <person name="Riley R."/>
            <person name="Savchenko A."/>
            <person name="Shiryaev A."/>
            <person name="Soop K."/>
            <person name="Spirin V."/>
            <person name="Szebenyi C."/>
            <person name="Tomsovsky M."/>
            <person name="Tulloss R.E."/>
            <person name="Uehling J."/>
            <person name="Grigoriev I.V."/>
            <person name="Vagvolgyi C."/>
            <person name="Papp T."/>
            <person name="Martin F.M."/>
            <person name="Miettinen O."/>
            <person name="Hibbett D.S."/>
            <person name="Nagy L.G."/>
        </authorList>
    </citation>
    <scope>NUCLEOTIDE SEQUENCE [LARGE SCALE GENOMIC DNA]</scope>
    <source>
        <strain evidence="11 12">CBS 309.79</strain>
    </source>
</reference>
<dbReference type="PROSITE" id="PS00973">
    <property type="entry name" value="USP_2"/>
    <property type="match status" value="1"/>
</dbReference>
<dbReference type="PROSITE" id="PS51283">
    <property type="entry name" value="DUSP"/>
    <property type="match status" value="1"/>
</dbReference>
<dbReference type="Gene3D" id="3.90.70.10">
    <property type="entry name" value="Cysteine proteinases"/>
    <property type="match status" value="2"/>
</dbReference>
<evidence type="ECO:0000256" key="6">
    <source>
        <dbReference type="ARBA" id="ARBA00022801"/>
    </source>
</evidence>
<keyword evidence="7" id="KW-0788">Thiol protease</keyword>
<feature type="domain" description="USP" evidence="9">
    <location>
        <begin position="394"/>
        <end position="1083"/>
    </location>
</feature>
<accession>A0A5C3QNU9</accession>
<evidence type="ECO:0000259" key="10">
    <source>
        <dbReference type="PROSITE" id="PS51283"/>
    </source>
</evidence>
<evidence type="ECO:0000259" key="9">
    <source>
        <dbReference type="PROSITE" id="PS50235"/>
    </source>
</evidence>
<dbReference type="SUPFAM" id="SSF54001">
    <property type="entry name" value="Cysteine proteinases"/>
    <property type="match status" value="1"/>
</dbReference>
<feature type="compositionally biased region" description="Polar residues" evidence="8">
    <location>
        <begin position="1101"/>
        <end position="1112"/>
    </location>
</feature>
<protein>
    <recommendedName>
        <fullName evidence="3">ubiquitinyl hydrolase 1</fullName>
        <ecNumber evidence="3">3.4.19.12</ecNumber>
    </recommendedName>
</protein>
<dbReference type="PANTHER" id="PTHR21646">
    <property type="entry name" value="UBIQUITIN CARBOXYL-TERMINAL HYDROLASE"/>
    <property type="match status" value="1"/>
</dbReference>
<dbReference type="SMART" id="SM00695">
    <property type="entry name" value="DUSP"/>
    <property type="match status" value="1"/>
</dbReference>
<dbReference type="GO" id="GO:0004843">
    <property type="term" value="F:cysteine-type deubiquitinase activity"/>
    <property type="evidence" value="ECO:0007669"/>
    <property type="project" value="UniProtKB-EC"/>
</dbReference>
<gene>
    <name evidence="11" type="ORF">BDV98DRAFT_528719</name>
</gene>
<dbReference type="InterPro" id="IPR018200">
    <property type="entry name" value="USP_CS"/>
</dbReference>
<name>A0A5C3QNU9_9AGAR</name>
<comment type="catalytic activity">
    <reaction evidence="1">
        <text>Thiol-dependent hydrolysis of ester, thioester, amide, peptide and isopeptide bonds formed by the C-terminal Gly of ubiquitin (a 76-residue protein attached to proteins as an intracellular targeting signal).</text>
        <dbReference type="EC" id="3.4.19.12"/>
    </reaction>
</comment>
<feature type="region of interest" description="Disordered" evidence="8">
    <location>
        <begin position="1"/>
        <end position="101"/>
    </location>
</feature>
<keyword evidence="6" id="KW-0378">Hydrolase</keyword>